<organism evidence="1 2">
    <name type="scientific">Vermiconidia calcicola</name>
    <dbReference type="NCBI Taxonomy" id="1690605"/>
    <lineage>
        <taxon>Eukaryota</taxon>
        <taxon>Fungi</taxon>
        <taxon>Dikarya</taxon>
        <taxon>Ascomycota</taxon>
        <taxon>Pezizomycotina</taxon>
        <taxon>Dothideomycetes</taxon>
        <taxon>Dothideomycetidae</taxon>
        <taxon>Mycosphaerellales</taxon>
        <taxon>Extremaceae</taxon>
        <taxon>Vermiconidia</taxon>
    </lineage>
</organism>
<reference evidence="1" key="1">
    <citation type="submission" date="2023-07" db="EMBL/GenBank/DDBJ databases">
        <title>Black Yeasts Isolated from many extreme environments.</title>
        <authorList>
            <person name="Coleine C."/>
            <person name="Stajich J.E."/>
            <person name="Selbmann L."/>
        </authorList>
    </citation>
    <scope>NUCLEOTIDE SEQUENCE</scope>
    <source>
        <strain evidence="1">CCFEE 5714</strain>
    </source>
</reference>
<comment type="caution">
    <text evidence="1">The sequence shown here is derived from an EMBL/GenBank/DDBJ whole genome shotgun (WGS) entry which is preliminary data.</text>
</comment>
<evidence type="ECO:0000313" key="1">
    <source>
        <dbReference type="EMBL" id="KAK3691231.1"/>
    </source>
</evidence>
<proteinExistence type="predicted"/>
<sequence length="638" mass="70862">MDESGRLRRKDTTKGPPLRILSLDGGGVRGYSMLIILQELMHKTFVEVEGRAPKRHEIPRPCNHFDLIAGTGTGGLIAIMLGRLRLDLDTCKDLYVRMTRRVFETDKTIAGIPYRSTLFKASKLEDSIREAVRDHTVSELEGNDRLANATPMTPEVNSSATSSGTPQRSASQSSRYSQFGMSPVSQPRMSFGSLQFGNANALLYDERENRTKTAVMAVYKGTPVTALLRSYDSRKEPAPDVKCTIWQAGRATSAAAMAFKPVQIGQSWYLDEGAGKYNPAPLILDEAAQNEWPGRDVGVFVSIGTGKRPAGTNKEQHEWWEGFLGGSMGDFAEARRRLIAKLEGCEETHQFMLREHLINRGVNVENYFRMNVEIGVGEFGMNEWNRLSEISTNTRTYLARKDVESLNQGAAAKMAKIHFAKIRHDRSQGRGEGGTDGHDIRYSWQNPLDKPLPVAQPSAVELPGDDMYYQTQGFRPGAQQYEHRPSIADQKYVVVNNDYHNTQPPPQDHADARTPPQRPVQPAGSKVTQFTSPQYHSPPRPNPHDSRLSQGSINNHSSSPRPSYDSQQRPSPPPLPPKTPIGNLPYPDQQTSPSVQRADSNGPRTFMNMGVLGRKLPYPDVDGPPPPVNTANKPQISR</sequence>
<keyword evidence="2" id="KW-1185">Reference proteome</keyword>
<dbReference type="EMBL" id="JAUTXU010000271">
    <property type="protein sequence ID" value="KAK3691231.1"/>
    <property type="molecule type" value="Genomic_DNA"/>
</dbReference>
<name>A0ACC3MG64_9PEZI</name>
<gene>
    <name evidence="1" type="ORF">LTR37_018763</name>
</gene>
<accession>A0ACC3MG64</accession>
<protein>
    <submittedName>
        <fullName evidence="1">Uncharacterized protein</fullName>
    </submittedName>
</protein>
<dbReference type="Proteomes" id="UP001281147">
    <property type="component" value="Unassembled WGS sequence"/>
</dbReference>
<evidence type="ECO:0000313" key="2">
    <source>
        <dbReference type="Proteomes" id="UP001281147"/>
    </source>
</evidence>